<accession>A0A6B8RR39</accession>
<proteinExistence type="predicted"/>
<sequence>MIKPNSVKLRSKLIVALVLIQALFLIGIAISYYAIGWYGKEIRLQTLPIDPRDLLYGDYVNLNYDINELSTSLWRGPGDVNDLSNNLYVVLKLDELSKNGTYKAVALYGHKPKIQKDEVVLKGHTNYTGDSTIFVKYGLETYYVPENTGKELEQKANLGKLVANVKVASWGRAVIEDIEIP</sequence>
<organism evidence="2 3">
    <name type="scientific">Paenibacillus psychroresistens</name>
    <dbReference type="NCBI Taxonomy" id="1778678"/>
    <lineage>
        <taxon>Bacteria</taxon>
        <taxon>Bacillati</taxon>
        <taxon>Bacillota</taxon>
        <taxon>Bacilli</taxon>
        <taxon>Bacillales</taxon>
        <taxon>Paenibacillaceae</taxon>
        <taxon>Paenibacillus</taxon>
    </lineage>
</organism>
<dbReference type="RefSeq" id="WP_155702957.1">
    <property type="nucleotide sequence ID" value="NZ_CP034235.1"/>
</dbReference>
<gene>
    <name evidence="2" type="ORF">EHS13_24675</name>
</gene>
<reference evidence="3" key="1">
    <citation type="submission" date="2018-11" db="EMBL/GenBank/DDBJ databases">
        <title>Complete genome sequence of Paenibacillus sp. ML311-T8.</title>
        <authorList>
            <person name="Nam Y.-D."/>
            <person name="Kang J."/>
            <person name="Chung W.-H."/>
            <person name="Park Y.S."/>
        </authorList>
    </citation>
    <scope>NUCLEOTIDE SEQUENCE [LARGE SCALE GENOMIC DNA]</scope>
    <source>
        <strain evidence="3">ML311-T8</strain>
    </source>
</reference>
<name>A0A6B8RR39_9BACL</name>
<dbReference type="KEGG" id="ppsc:EHS13_24675"/>
<keyword evidence="1" id="KW-1133">Transmembrane helix</keyword>
<dbReference type="EMBL" id="CP034235">
    <property type="protein sequence ID" value="QGQ97856.1"/>
    <property type="molecule type" value="Genomic_DNA"/>
</dbReference>
<feature type="transmembrane region" description="Helical" evidence="1">
    <location>
        <begin position="13"/>
        <end position="35"/>
    </location>
</feature>
<evidence type="ECO:0000256" key="1">
    <source>
        <dbReference type="SAM" id="Phobius"/>
    </source>
</evidence>
<dbReference type="Pfam" id="PF14345">
    <property type="entry name" value="GDYXXLXY"/>
    <property type="match status" value="1"/>
</dbReference>
<keyword evidence="3" id="KW-1185">Reference proteome</keyword>
<dbReference type="Proteomes" id="UP000426246">
    <property type="component" value="Chromosome"/>
</dbReference>
<keyword evidence="1" id="KW-0472">Membrane</keyword>
<evidence type="ECO:0000313" key="3">
    <source>
        <dbReference type="Proteomes" id="UP000426246"/>
    </source>
</evidence>
<protein>
    <recommendedName>
        <fullName evidence="4">GDYXXLXY domain-containing protein</fullName>
    </recommendedName>
</protein>
<evidence type="ECO:0000313" key="2">
    <source>
        <dbReference type="EMBL" id="QGQ97856.1"/>
    </source>
</evidence>
<evidence type="ECO:0008006" key="4">
    <source>
        <dbReference type="Google" id="ProtNLM"/>
    </source>
</evidence>
<dbReference type="AlphaFoldDB" id="A0A6B8RR39"/>
<dbReference type="OrthoDB" id="4868247at2"/>
<keyword evidence="1" id="KW-0812">Transmembrane</keyword>
<dbReference type="InterPro" id="IPR025833">
    <property type="entry name" value="GDYXXLXY"/>
</dbReference>